<protein>
    <recommendedName>
        <fullName evidence="1">NAD-dependent epimerase/dehydratase domain-containing protein</fullName>
    </recommendedName>
</protein>
<dbReference type="Pfam" id="PF01370">
    <property type="entry name" value="Epimerase"/>
    <property type="match status" value="1"/>
</dbReference>
<evidence type="ECO:0000259" key="1">
    <source>
        <dbReference type="Pfam" id="PF01370"/>
    </source>
</evidence>
<keyword evidence="3" id="KW-1185">Reference proteome</keyword>
<dbReference type="InterPro" id="IPR051783">
    <property type="entry name" value="NAD(P)-dependent_oxidoreduct"/>
</dbReference>
<evidence type="ECO:0000313" key="3">
    <source>
        <dbReference type="Proteomes" id="UP000503640"/>
    </source>
</evidence>
<dbReference type="Proteomes" id="UP000503640">
    <property type="component" value="Unassembled WGS sequence"/>
</dbReference>
<accession>A0A7I9VNB0</accession>
<dbReference type="AlphaFoldDB" id="A0A7I9VNB0"/>
<dbReference type="PANTHER" id="PTHR48079">
    <property type="entry name" value="PROTEIN YEEZ"/>
    <property type="match status" value="1"/>
</dbReference>
<reference evidence="3" key="1">
    <citation type="journal article" date="2020" name="Appl. Environ. Microbiol.">
        <title>Diazotrophic Anaeromyxobacter Isolates from Soils.</title>
        <authorList>
            <person name="Masuda Y."/>
            <person name="Yamanaka H."/>
            <person name="Xu Z.X."/>
            <person name="Shiratori Y."/>
            <person name="Aono T."/>
            <person name="Amachi S."/>
            <person name="Senoo K."/>
            <person name="Itoh H."/>
        </authorList>
    </citation>
    <scope>NUCLEOTIDE SEQUENCE [LARGE SCALE GENOMIC DNA]</scope>
    <source>
        <strain evidence="3">R267</strain>
    </source>
</reference>
<gene>
    <name evidence="2" type="ORF">AMYX_22080</name>
</gene>
<sequence length="355" mass="38553">MSRLALLTGSPGARQEALATELARAGWQVRKLPFDRLELADVTAAARGAEAVFHLGIRTSPSLRAAHRAQLEAAAAYAAGLAARDAGARRFVHVSTVSVYGRPRNLPCDEGELKAPRTALERARWQAEQAAWLACRQGAPLTVLRPTLVYGPTLRAGAVRALAVIALFTRGRRRVPIVRRGPVMHLVHLQDLARAAVHVAEHPDDAAVVGRAFNVGDDAPLPLAEHLAPALEAMGHLPGRVLPYSPRLTSVLLWLVRRVPDRWLLGPANRWLEAAWRELAARAGAADALAPRLDRESLHWMAADHYYDIRRLNELGWRPLYPISTAGLPETIRALVAAHQLPAPTPRGFLGGGAL</sequence>
<dbReference type="PANTHER" id="PTHR48079:SF6">
    <property type="entry name" value="NAD(P)-BINDING DOMAIN-CONTAINING PROTEIN-RELATED"/>
    <property type="match status" value="1"/>
</dbReference>
<dbReference type="GO" id="GO:0005737">
    <property type="term" value="C:cytoplasm"/>
    <property type="evidence" value="ECO:0007669"/>
    <property type="project" value="TreeGrafter"/>
</dbReference>
<organism evidence="2 3">
    <name type="scientific">Anaeromyxobacter diazotrophicus</name>
    <dbReference type="NCBI Taxonomy" id="2590199"/>
    <lineage>
        <taxon>Bacteria</taxon>
        <taxon>Pseudomonadati</taxon>
        <taxon>Myxococcota</taxon>
        <taxon>Myxococcia</taxon>
        <taxon>Myxococcales</taxon>
        <taxon>Cystobacterineae</taxon>
        <taxon>Anaeromyxobacteraceae</taxon>
        <taxon>Anaeromyxobacter</taxon>
    </lineage>
</organism>
<comment type="caution">
    <text evidence="2">The sequence shown here is derived from an EMBL/GenBank/DDBJ whole genome shotgun (WGS) entry which is preliminary data.</text>
</comment>
<dbReference type="SUPFAM" id="SSF51735">
    <property type="entry name" value="NAD(P)-binding Rossmann-fold domains"/>
    <property type="match status" value="1"/>
</dbReference>
<name>A0A7I9VNB0_9BACT</name>
<dbReference type="InterPro" id="IPR036291">
    <property type="entry name" value="NAD(P)-bd_dom_sf"/>
</dbReference>
<dbReference type="EMBL" id="BJTG01000004">
    <property type="protein sequence ID" value="GEJ57467.1"/>
    <property type="molecule type" value="Genomic_DNA"/>
</dbReference>
<feature type="domain" description="NAD-dependent epimerase/dehydratase" evidence="1">
    <location>
        <begin position="38"/>
        <end position="216"/>
    </location>
</feature>
<evidence type="ECO:0000313" key="2">
    <source>
        <dbReference type="EMBL" id="GEJ57467.1"/>
    </source>
</evidence>
<dbReference type="GO" id="GO:0004029">
    <property type="term" value="F:aldehyde dehydrogenase (NAD+) activity"/>
    <property type="evidence" value="ECO:0007669"/>
    <property type="project" value="TreeGrafter"/>
</dbReference>
<dbReference type="RefSeq" id="WP_176064982.1">
    <property type="nucleotide sequence ID" value="NZ_BJTG01000004.1"/>
</dbReference>
<dbReference type="Gene3D" id="3.40.50.720">
    <property type="entry name" value="NAD(P)-binding Rossmann-like Domain"/>
    <property type="match status" value="1"/>
</dbReference>
<proteinExistence type="predicted"/>
<dbReference type="InterPro" id="IPR001509">
    <property type="entry name" value="Epimerase_deHydtase"/>
</dbReference>